<feature type="region of interest" description="Disordered" evidence="1">
    <location>
        <begin position="16"/>
        <end position="38"/>
    </location>
</feature>
<gene>
    <name evidence="2" type="ORF">DM860_003172</name>
</gene>
<dbReference type="AlphaFoldDB" id="A0A328D5I7"/>
<evidence type="ECO:0000313" key="3">
    <source>
        <dbReference type="Proteomes" id="UP000249390"/>
    </source>
</evidence>
<proteinExistence type="predicted"/>
<keyword evidence="3" id="KW-1185">Reference proteome</keyword>
<comment type="caution">
    <text evidence="2">The sequence shown here is derived from an EMBL/GenBank/DDBJ whole genome shotgun (WGS) entry which is preliminary data.</text>
</comment>
<feature type="compositionally biased region" description="Basic residues" evidence="1">
    <location>
        <begin position="16"/>
        <end position="28"/>
    </location>
</feature>
<sequence length="115" mass="12622">MEGLIPYLLHAMKKKKKKQGHHCRRHSYGRCLSDTSNRSYRPLIGAGVESAAAEGSSSHHRRTVSDFQLPPPAALDLEHSSVVKSFKKESVAGFPAISPAAKSSKLLMPHYSVQL</sequence>
<accession>A0A328D5I7</accession>
<protein>
    <submittedName>
        <fullName evidence="2">Uncharacterized protein</fullName>
    </submittedName>
</protein>
<dbReference type="PANTHER" id="PTHR38370">
    <property type="entry name" value="BETA-1,4-XYLOSIDASE"/>
    <property type="match status" value="1"/>
</dbReference>
<dbReference type="EMBL" id="NQVE01000200">
    <property type="protein sequence ID" value="RAL39639.1"/>
    <property type="molecule type" value="Genomic_DNA"/>
</dbReference>
<evidence type="ECO:0000313" key="2">
    <source>
        <dbReference type="EMBL" id="RAL39639.1"/>
    </source>
</evidence>
<dbReference type="Proteomes" id="UP000249390">
    <property type="component" value="Unassembled WGS sequence"/>
</dbReference>
<name>A0A328D5I7_9ASTE</name>
<organism evidence="2 3">
    <name type="scientific">Cuscuta australis</name>
    <dbReference type="NCBI Taxonomy" id="267555"/>
    <lineage>
        <taxon>Eukaryota</taxon>
        <taxon>Viridiplantae</taxon>
        <taxon>Streptophyta</taxon>
        <taxon>Embryophyta</taxon>
        <taxon>Tracheophyta</taxon>
        <taxon>Spermatophyta</taxon>
        <taxon>Magnoliopsida</taxon>
        <taxon>eudicotyledons</taxon>
        <taxon>Gunneridae</taxon>
        <taxon>Pentapetalae</taxon>
        <taxon>asterids</taxon>
        <taxon>lamiids</taxon>
        <taxon>Solanales</taxon>
        <taxon>Convolvulaceae</taxon>
        <taxon>Cuscuteae</taxon>
        <taxon>Cuscuta</taxon>
        <taxon>Cuscuta subgen. Grammica</taxon>
        <taxon>Cuscuta sect. Cleistogrammica</taxon>
    </lineage>
</organism>
<reference evidence="2 3" key="1">
    <citation type="submission" date="2018-06" db="EMBL/GenBank/DDBJ databases">
        <title>The Genome of Cuscuta australis (Dodder) Provides Insight into the Evolution of Plant Parasitism.</title>
        <authorList>
            <person name="Liu H."/>
        </authorList>
    </citation>
    <scope>NUCLEOTIDE SEQUENCE [LARGE SCALE GENOMIC DNA]</scope>
    <source>
        <strain evidence="3">cv. Yunnan</strain>
        <tissue evidence="2">Vines</tissue>
    </source>
</reference>
<evidence type="ECO:0000256" key="1">
    <source>
        <dbReference type="SAM" id="MobiDB-lite"/>
    </source>
</evidence>
<dbReference type="PANTHER" id="PTHR38370:SF1">
    <property type="entry name" value="BETA-1,4-XYLOSIDASE"/>
    <property type="match status" value="1"/>
</dbReference>